<sequence length="222" mass="25203">MEKIRRNRADTTQRIVNALEDVLAEQGLEGARINQIAEKAGISKVLIYRYFGGLDGLMEYYVRMGRMFPHFTPAMLDQIRPIHQDDLAKVWYRQAIQMFRYMRTSKAAREVLKANVVENDPTADVISKAQDDELMRLVNQLSFIEGPDNQAISAVMLGALSYLTIQAQNNHTMVGIDLRSEQGWQRIEGAVKLIYLALNKMAIDTQSVKLSAQTKAQPASQW</sequence>
<dbReference type="OrthoDB" id="836882at2"/>
<dbReference type="PANTHER" id="PTHR30055">
    <property type="entry name" value="HTH-TYPE TRANSCRIPTIONAL REGULATOR RUTR"/>
    <property type="match status" value="1"/>
</dbReference>
<dbReference type="GO" id="GO:0003700">
    <property type="term" value="F:DNA-binding transcription factor activity"/>
    <property type="evidence" value="ECO:0007669"/>
    <property type="project" value="TreeGrafter"/>
</dbReference>
<reference evidence="5" key="1">
    <citation type="submission" date="2017-09" db="EMBL/GenBank/DDBJ databases">
        <authorList>
            <person name="Varghese N."/>
            <person name="Submissions S."/>
        </authorList>
    </citation>
    <scope>NUCLEOTIDE SEQUENCE [LARGE SCALE GENOMIC DNA]</scope>
    <source>
        <strain evidence="5">DSM 29961</strain>
    </source>
</reference>
<evidence type="ECO:0000256" key="1">
    <source>
        <dbReference type="ARBA" id="ARBA00023125"/>
    </source>
</evidence>
<dbReference type="Gene3D" id="1.10.357.10">
    <property type="entry name" value="Tetracycline Repressor, domain 2"/>
    <property type="match status" value="1"/>
</dbReference>
<dbReference type="InterPro" id="IPR050109">
    <property type="entry name" value="HTH-type_TetR-like_transc_reg"/>
</dbReference>
<feature type="domain" description="HTH tetR-type" evidence="3">
    <location>
        <begin position="9"/>
        <end position="69"/>
    </location>
</feature>
<gene>
    <name evidence="4" type="ORF">SAMN06269250_3648</name>
</gene>
<dbReference type="PRINTS" id="PR00455">
    <property type="entry name" value="HTHTETR"/>
</dbReference>
<proteinExistence type="predicted"/>
<keyword evidence="5" id="KW-1185">Reference proteome</keyword>
<dbReference type="EMBL" id="OCNH01000003">
    <property type="protein sequence ID" value="SOD91803.1"/>
    <property type="molecule type" value="Genomic_DNA"/>
</dbReference>
<dbReference type="AlphaFoldDB" id="A0A286G8F0"/>
<dbReference type="InterPro" id="IPR001647">
    <property type="entry name" value="HTH_TetR"/>
</dbReference>
<keyword evidence="1 2" id="KW-0238">DNA-binding</keyword>
<organism evidence="4 5">
    <name type="scientific">Spirosoma fluviale</name>
    <dbReference type="NCBI Taxonomy" id="1597977"/>
    <lineage>
        <taxon>Bacteria</taxon>
        <taxon>Pseudomonadati</taxon>
        <taxon>Bacteroidota</taxon>
        <taxon>Cytophagia</taxon>
        <taxon>Cytophagales</taxon>
        <taxon>Cytophagaceae</taxon>
        <taxon>Spirosoma</taxon>
    </lineage>
</organism>
<dbReference type="PROSITE" id="PS50977">
    <property type="entry name" value="HTH_TETR_2"/>
    <property type="match status" value="1"/>
</dbReference>
<accession>A0A286G8F0</accession>
<name>A0A286G8F0_9BACT</name>
<dbReference type="InterPro" id="IPR009057">
    <property type="entry name" value="Homeodomain-like_sf"/>
</dbReference>
<dbReference type="RefSeq" id="WP_097127213.1">
    <property type="nucleotide sequence ID" value="NZ_OCNH01000003.1"/>
</dbReference>
<dbReference type="GO" id="GO:0000976">
    <property type="term" value="F:transcription cis-regulatory region binding"/>
    <property type="evidence" value="ECO:0007669"/>
    <property type="project" value="TreeGrafter"/>
</dbReference>
<evidence type="ECO:0000259" key="3">
    <source>
        <dbReference type="PROSITE" id="PS50977"/>
    </source>
</evidence>
<evidence type="ECO:0000256" key="2">
    <source>
        <dbReference type="PROSITE-ProRule" id="PRU00335"/>
    </source>
</evidence>
<dbReference type="Proteomes" id="UP000219452">
    <property type="component" value="Unassembled WGS sequence"/>
</dbReference>
<evidence type="ECO:0000313" key="5">
    <source>
        <dbReference type="Proteomes" id="UP000219452"/>
    </source>
</evidence>
<protein>
    <submittedName>
        <fullName evidence="4">Transcriptional regulator, TetR family</fullName>
    </submittedName>
</protein>
<dbReference type="PANTHER" id="PTHR30055:SF181">
    <property type="entry name" value="BLR6905 PROTEIN"/>
    <property type="match status" value="1"/>
</dbReference>
<dbReference type="Pfam" id="PF00440">
    <property type="entry name" value="TetR_N"/>
    <property type="match status" value="1"/>
</dbReference>
<evidence type="ECO:0000313" key="4">
    <source>
        <dbReference type="EMBL" id="SOD91803.1"/>
    </source>
</evidence>
<dbReference type="SUPFAM" id="SSF46689">
    <property type="entry name" value="Homeodomain-like"/>
    <property type="match status" value="1"/>
</dbReference>
<feature type="DNA-binding region" description="H-T-H motif" evidence="2">
    <location>
        <begin position="32"/>
        <end position="51"/>
    </location>
</feature>